<dbReference type="Proteomes" id="UP000196573">
    <property type="component" value="Unassembled WGS sequence"/>
</dbReference>
<dbReference type="InterPro" id="IPR007473">
    <property type="entry name" value="RlmJ"/>
</dbReference>
<evidence type="ECO:0000313" key="3">
    <source>
        <dbReference type="Proteomes" id="UP000196573"/>
    </source>
</evidence>
<feature type="active site" description="Proton acceptor" evidence="1">
    <location>
        <position position="165"/>
    </location>
</feature>
<keyword evidence="1 2" id="KW-0489">Methyltransferase</keyword>
<dbReference type="AlphaFoldDB" id="A0A1X7AEB7"/>
<evidence type="ECO:0000313" key="2">
    <source>
        <dbReference type="EMBL" id="SMA32552.1"/>
    </source>
</evidence>
<keyword evidence="1" id="KW-0949">S-adenosyl-L-methionine</keyword>
<dbReference type="Pfam" id="PF04378">
    <property type="entry name" value="RsmJ"/>
    <property type="match status" value="1"/>
</dbReference>
<comment type="similarity">
    <text evidence="1">Belongs to the RlmJ family.</text>
</comment>
<feature type="binding site" evidence="1">
    <location>
        <position position="119"/>
    </location>
    <ligand>
        <name>S-adenosyl-L-methionine</name>
        <dbReference type="ChEBI" id="CHEBI:59789"/>
    </ligand>
</feature>
<keyword evidence="3" id="KW-1185">Reference proteome</keyword>
<comment type="catalytic activity">
    <reaction evidence="1">
        <text>adenosine(2030) in 23S rRNA + S-adenosyl-L-methionine = N(6)-methyladenosine(2030) in 23S rRNA + S-adenosyl-L-homocysteine + H(+)</text>
        <dbReference type="Rhea" id="RHEA:43736"/>
        <dbReference type="Rhea" id="RHEA-COMP:10668"/>
        <dbReference type="Rhea" id="RHEA-COMP:10669"/>
        <dbReference type="ChEBI" id="CHEBI:15378"/>
        <dbReference type="ChEBI" id="CHEBI:57856"/>
        <dbReference type="ChEBI" id="CHEBI:59789"/>
        <dbReference type="ChEBI" id="CHEBI:74411"/>
        <dbReference type="ChEBI" id="CHEBI:74449"/>
        <dbReference type="EC" id="2.1.1.266"/>
    </reaction>
</comment>
<feature type="binding site" evidence="1">
    <location>
        <begin position="144"/>
        <end position="145"/>
    </location>
    <ligand>
        <name>S-adenosyl-L-methionine</name>
        <dbReference type="ChEBI" id="CHEBI:59789"/>
    </ligand>
</feature>
<comment type="function">
    <text evidence="1">Specifically methylates the adenine in position 2030 of 23S rRNA.</text>
</comment>
<gene>
    <name evidence="1 2" type="primary">rlmJ</name>
    <name evidence="2" type="ORF">EHSB41UT_00163</name>
</gene>
<dbReference type="GO" id="GO:0005829">
    <property type="term" value="C:cytosol"/>
    <property type="evidence" value="ECO:0007669"/>
    <property type="project" value="TreeGrafter"/>
</dbReference>
<dbReference type="PANTHER" id="PTHR37426">
    <property type="entry name" value="RIBOSOMAL RNA LARGE SUBUNIT METHYLTRANSFERASE J"/>
    <property type="match status" value="1"/>
</dbReference>
<accession>A0A1X7AEB7</accession>
<proteinExistence type="inferred from homology"/>
<feature type="binding site" evidence="1">
    <location>
        <position position="42"/>
    </location>
    <ligand>
        <name>S-adenosyl-L-methionine</name>
        <dbReference type="ChEBI" id="CHEBI:59789"/>
    </ligand>
</feature>
<keyword evidence="1 2" id="KW-0808">Transferase</keyword>
<dbReference type="EC" id="2.1.1.266" evidence="1"/>
<feature type="binding site" evidence="1">
    <location>
        <position position="101"/>
    </location>
    <ligand>
        <name>S-adenosyl-L-methionine</name>
        <dbReference type="ChEBI" id="CHEBI:59789"/>
    </ligand>
</feature>
<dbReference type="HAMAP" id="MF_00934">
    <property type="entry name" value="23SrRNA_methyltr_J"/>
    <property type="match status" value="1"/>
</dbReference>
<dbReference type="GO" id="GO:0036307">
    <property type="term" value="F:23S rRNA (adenine(2030)-N(6))-methyltransferase activity"/>
    <property type="evidence" value="ECO:0007669"/>
    <property type="project" value="UniProtKB-UniRule"/>
</dbReference>
<dbReference type="InterPro" id="IPR029063">
    <property type="entry name" value="SAM-dependent_MTases_sf"/>
</dbReference>
<reference evidence="2 3" key="1">
    <citation type="submission" date="2017-03" db="EMBL/GenBank/DDBJ databases">
        <authorList>
            <person name="Afonso C.L."/>
            <person name="Miller P.J."/>
            <person name="Scott M.A."/>
            <person name="Spackman E."/>
            <person name="Goraichik I."/>
            <person name="Dimitrov K.M."/>
            <person name="Suarez D.L."/>
            <person name="Swayne D.E."/>
        </authorList>
    </citation>
    <scope>NUCLEOTIDE SEQUENCE [LARGE SCALE GENOMIC DNA]</scope>
    <source>
        <strain evidence="2">SB41UT1</strain>
    </source>
</reference>
<feature type="site" description="Interaction with substrate rRNA" evidence="1">
    <location>
        <position position="4"/>
    </location>
</feature>
<dbReference type="OrthoDB" id="9791274at2"/>
<feature type="binding site" evidence="1">
    <location>
        <position position="19"/>
    </location>
    <ligand>
        <name>S-adenosyl-L-methionine</name>
        <dbReference type="ChEBI" id="CHEBI:59789"/>
    </ligand>
</feature>
<dbReference type="EMBL" id="FWPT01000001">
    <property type="protein sequence ID" value="SMA32552.1"/>
    <property type="molecule type" value="Genomic_DNA"/>
</dbReference>
<evidence type="ECO:0000256" key="1">
    <source>
        <dbReference type="HAMAP-Rule" id="MF_00934"/>
    </source>
</evidence>
<name>A0A1X7AEB7_9GAMM</name>
<dbReference type="Gene3D" id="3.40.50.150">
    <property type="entry name" value="Vaccinia Virus protein VP39"/>
    <property type="match status" value="1"/>
</dbReference>
<feature type="binding site" evidence="1">
    <location>
        <position position="165"/>
    </location>
    <ligand>
        <name>S-adenosyl-L-methionine</name>
        <dbReference type="ChEBI" id="CHEBI:59789"/>
    </ligand>
</feature>
<dbReference type="SUPFAM" id="SSF53335">
    <property type="entry name" value="S-adenosyl-L-methionine-dependent methyltransferases"/>
    <property type="match status" value="1"/>
</dbReference>
<keyword evidence="1" id="KW-0694">RNA-binding</keyword>
<dbReference type="GO" id="GO:0003723">
    <property type="term" value="F:RNA binding"/>
    <property type="evidence" value="ECO:0007669"/>
    <property type="project" value="UniProtKB-UniRule"/>
</dbReference>
<organism evidence="2 3">
    <name type="scientific">Parendozoicomonas haliclonae</name>
    <dbReference type="NCBI Taxonomy" id="1960125"/>
    <lineage>
        <taxon>Bacteria</taxon>
        <taxon>Pseudomonadati</taxon>
        <taxon>Pseudomonadota</taxon>
        <taxon>Gammaproteobacteria</taxon>
        <taxon>Oceanospirillales</taxon>
        <taxon>Endozoicomonadaceae</taxon>
        <taxon>Parendozoicomonas</taxon>
    </lineage>
</organism>
<dbReference type="RefSeq" id="WP_087105951.1">
    <property type="nucleotide sequence ID" value="NZ_CBCSCN010000012.1"/>
</dbReference>
<dbReference type="GO" id="GO:0070475">
    <property type="term" value="P:rRNA base methylation"/>
    <property type="evidence" value="ECO:0007669"/>
    <property type="project" value="UniProtKB-UniRule"/>
</dbReference>
<sequence length="280" mass="31952">MLSYRHGFHAGNHADVLKHLVQTLVLEHLTKKEKPLRYIDTHSATGGYALDDAFAQKTSEWQEGIGQLWQAENLPEELSSYLDVIREFNSNSEKLKVYPGSPSVAEALLRPYDKLALFELHSADYRDLVRNFEGDRRVSTSNTDGFKGLISLLPPVERRAFVLIDPPYEVKDDYKTVIKTLEGAMQRFATGVYAVWYPMLDSEHSRMFPRNLERMGAQKWLHVTLQVRGKQTGGMYGSGMFVVNPPWMLEKQLKDVLPQLTARLKQSPDATFNIKSFGMD</sequence>
<comment type="subunit">
    <text evidence="1">Monomer.</text>
</comment>
<dbReference type="PANTHER" id="PTHR37426:SF1">
    <property type="entry name" value="RIBOSOMAL RNA LARGE SUBUNIT METHYLTRANSFERASE J"/>
    <property type="match status" value="1"/>
</dbReference>
<keyword evidence="1" id="KW-0698">rRNA processing</keyword>
<protein>
    <recommendedName>
        <fullName evidence="1">Ribosomal RNA large subunit methyltransferase J</fullName>
        <ecNumber evidence="1">2.1.1.266</ecNumber>
    </recommendedName>
    <alternativeName>
        <fullName evidence="1">23S rRNA (adenine(2030)-N6)-methyltransferase</fullName>
    </alternativeName>
    <alternativeName>
        <fullName evidence="1">23S rRNA m6A2030 methyltransferase</fullName>
    </alternativeName>
</protein>